<feature type="region of interest" description="Disordered" evidence="1">
    <location>
        <begin position="340"/>
        <end position="410"/>
    </location>
</feature>
<dbReference type="OrthoDB" id="5279542at2759"/>
<evidence type="ECO:0000256" key="2">
    <source>
        <dbReference type="SAM" id="Phobius"/>
    </source>
</evidence>
<keyword evidence="2" id="KW-0812">Transmembrane</keyword>
<name>A0A086TEU3_HAPC1</name>
<protein>
    <submittedName>
        <fullName evidence="3">Uncharacterized protein</fullName>
    </submittedName>
</protein>
<feature type="compositionally biased region" description="Polar residues" evidence="1">
    <location>
        <begin position="393"/>
        <end position="410"/>
    </location>
</feature>
<feature type="transmembrane region" description="Helical" evidence="2">
    <location>
        <begin position="210"/>
        <end position="235"/>
    </location>
</feature>
<dbReference type="STRING" id="857340.A0A086TEU3"/>
<gene>
    <name evidence="3" type="ORF">ACRE_011760</name>
</gene>
<feature type="compositionally biased region" description="Low complexity" evidence="1">
    <location>
        <begin position="340"/>
        <end position="354"/>
    </location>
</feature>
<organism evidence="3 4">
    <name type="scientific">Hapsidospora chrysogenum (strain ATCC 11550 / CBS 779.69 / DSM 880 / IAM 14645 / JCM 23072 / IMI 49137)</name>
    <name type="common">Acremonium chrysogenum</name>
    <dbReference type="NCBI Taxonomy" id="857340"/>
    <lineage>
        <taxon>Eukaryota</taxon>
        <taxon>Fungi</taxon>
        <taxon>Dikarya</taxon>
        <taxon>Ascomycota</taxon>
        <taxon>Pezizomycotina</taxon>
        <taxon>Sordariomycetes</taxon>
        <taxon>Hypocreomycetidae</taxon>
        <taxon>Hypocreales</taxon>
        <taxon>Bionectriaceae</taxon>
        <taxon>Hapsidospora</taxon>
    </lineage>
</organism>
<comment type="caution">
    <text evidence="3">The sequence shown here is derived from an EMBL/GenBank/DDBJ whole genome shotgun (WGS) entry which is preliminary data.</text>
</comment>
<feature type="compositionally biased region" description="Basic and acidic residues" evidence="1">
    <location>
        <begin position="355"/>
        <end position="364"/>
    </location>
</feature>
<feature type="compositionally biased region" description="Low complexity" evidence="1">
    <location>
        <begin position="376"/>
        <end position="386"/>
    </location>
</feature>
<dbReference type="EMBL" id="JPKY01000006">
    <property type="protein sequence ID" value="KFH47875.1"/>
    <property type="molecule type" value="Genomic_DNA"/>
</dbReference>
<sequence length="410" mass="44299">MKAHLRYARRAISPDALRGVVDNTPYDVLRPGVLVSGEVQQGAGERVVLSTTTGVLVKDASGNQFMTCSCQIPPLPFLFAVVVVLLPVVGLRSACATLVHLLNVAIRAARHVQRSFAAMDNRPPPPHVSPKGVWVSKLILRIFSAISCLVLIGLGAGITARWGYTYRSSSYAGYTLAAVAPPACIAFIWDVAEGICIIARRGHRGIHPGAVVAVDLLLWLGYVAGIALFGVMALYDLSGSYSSSYYYDFDELSDFYDDHYVPLRNMSHAILAFGIIEVILHLTLFIFGCCETNIRNRQPAVVYFPGGAPMGHMSMPPNQYGQQPIMLPAGQAPPAGYVAYAYGPTPTQPQPVHQQPEKVYEHYAPEVVSPPPQEPSPVQSNSNPPNGGADWRNSYQPSSIGASPQDTTAR</sequence>
<proteinExistence type="predicted"/>
<keyword evidence="2" id="KW-1133">Transmembrane helix</keyword>
<dbReference type="Proteomes" id="UP000029964">
    <property type="component" value="Unassembled WGS sequence"/>
</dbReference>
<feature type="transmembrane region" description="Helical" evidence="2">
    <location>
        <begin position="269"/>
        <end position="290"/>
    </location>
</feature>
<keyword evidence="2" id="KW-0472">Membrane</keyword>
<dbReference type="AlphaFoldDB" id="A0A086TEU3"/>
<keyword evidence="4" id="KW-1185">Reference proteome</keyword>
<dbReference type="HOGENOM" id="CLU_670780_0_0_1"/>
<evidence type="ECO:0000313" key="3">
    <source>
        <dbReference type="EMBL" id="KFH47875.1"/>
    </source>
</evidence>
<feature type="transmembrane region" description="Helical" evidence="2">
    <location>
        <begin position="171"/>
        <end position="189"/>
    </location>
</feature>
<reference evidence="4" key="1">
    <citation type="journal article" date="2014" name="Genome Announc.">
        <title>Genome sequence and annotation of Acremonium chrysogenum, producer of the beta-lactam antibiotic cephalosporin C.</title>
        <authorList>
            <person name="Terfehr D."/>
            <person name="Dahlmann T.A."/>
            <person name="Specht T."/>
            <person name="Zadra I."/>
            <person name="Kuernsteiner H."/>
            <person name="Kueck U."/>
        </authorList>
    </citation>
    <scope>NUCLEOTIDE SEQUENCE [LARGE SCALE GENOMIC DNA]</scope>
    <source>
        <strain evidence="4">ATCC 11550 / CBS 779.69 / DSM 880 / IAM 14645 / JCM 23072 / IMI 49137</strain>
    </source>
</reference>
<evidence type="ECO:0000256" key="1">
    <source>
        <dbReference type="SAM" id="MobiDB-lite"/>
    </source>
</evidence>
<accession>A0A086TEU3</accession>
<feature type="transmembrane region" description="Helical" evidence="2">
    <location>
        <begin position="138"/>
        <end position="159"/>
    </location>
</feature>
<evidence type="ECO:0000313" key="4">
    <source>
        <dbReference type="Proteomes" id="UP000029964"/>
    </source>
</evidence>